<feature type="transmembrane region" description="Helical" evidence="2">
    <location>
        <begin position="25"/>
        <end position="43"/>
    </location>
</feature>
<sequence length="177" mass="17851">MSPEPPEPPEPPGPTAPRRPVPRPLVGLVVVVVAAAAVWAYAVGSRGVEAAPGAGDPACAPLLDALPATLGGLARTPQGAAGVAAWGEDQVVLRCGALVLGPTTKACVPVGPDAGPSVDWVQDAAGERAVRFLTYGRTPAVEVTVRFGDGITRDQATSQLIDLAAPVSAIPQTRTCL</sequence>
<evidence type="ECO:0000256" key="1">
    <source>
        <dbReference type="SAM" id="MobiDB-lite"/>
    </source>
</evidence>
<gene>
    <name evidence="3" type="ORF">BJ968_000708</name>
</gene>
<name>A0A7Y9ASH1_9ACTN</name>
<evidence type="ECO:0008006" key="5">
    <source>
        <dbReference type="Google" id="ProtNLM"/>
    </source>
</evidence>
<protein>
    <recommendedName>
        <fullName evidence="5">DUF3515 family protein</fullName>
    </recommendedName>
</protein>
<dbReference type="EMBL" id="JACCBB010000001">
    <property type="protein sequence ID" value="NYD21168.1"/>
    <property type="molecule type" value="Genomic_DNA"/>
</dbReference>
<keyword evidence="4" id="KW-1185">Reference proteome</keyword>
<evidence type="ECO:0000313" key="4">
    <source>
        <dbReference type="Proteomes" id="UP000521922"/>
    </source>
</evidence>
<evidence type="ECO:0000313" key="3">
    <source>
        <dbReference type="EMBL" id="NYD21168.1"/>
    </source>
</evidence>
<comment type="caution">
    <text evidence="3">The sequence shown here is derived from an EMBL/GenBank/DDBJ whole genome shotgun (WGS) entry which is preliminary data.</text>
</comment>
<keyword evidence="2" id="KW-0812">Transmembrane</keyword>
<organism evidence="3 4">
    <name type="scientific">Kineococcus aurantiacus</name>
    <dbReference type="NCBI Taxonomy" id="37633"/>
    <lineage>
        <taxon>Bacteria</taxon>
        <taxon>Bacillati</taxon>
        <taxon>Actinomycetota</taxon>
        <taxon>Actinomycetes</taxon>
        <taxon>Kineosporiales</taxon>
        <taxon>Kineosporiaceae</taxon>
        <taxon>Kineococcus</taxon>
    </lineage>
</organism>
<dbReference type="Pfam" id="PF12028">
    <property type="entry name" value="DUF3515"/>
    <property type="match status" value="1"/>
</dbReference>
<accession>A0A7Y9ASH1</accession>
<evidence type="ECO:0000256" key="2">
    <source>
        <dbReference type="SAM" id="Phobius"/>
    </source>
</evidence>
<proteinExistence type="predicted"/>
<keyword evidence="2" id="KW-1133">Transmembrane helix</keyword>
<keyword evidence="2" id="KW-0472">Membrane</keyword>
<feature type="region of interest" description="Disordered" evidence="1">
    <location>
        <begin position="1"/>
        <end position="21"/>
    </location>
</feature>
<dbReference type="InterPro" id="IPR021903">
    <property type="entry name" value="DUF3515"/>
</dbReference>
<dbReference type="Proteomes" id="UP000521922">
    <property type="component" value="Unassembled WGS sequence"/>
</dbReference>
<dbReference type="AlphaFoldDB" id="A0A7Y9ASH1"/>
<dbReference type="RefSeq" id="WP_179749275.1">
    <property type="nucleotide sequence ID" value="NZ_BAAAGN010000006.1"/>
</dbReference>
<reference evidence="3 4" key="1">
    <citation type="submission" date="2020-07" db="EMBL/GenBank/DDBJ databases">
        <title>Sequencing the genomes of 1000 actinobacteria strains.</title>
        <authorList>
            <person name="Klenk H.-P."/>
        </authorList>
    </citation>
    <scope>NUCLEOTIDE SEQUENCE [LARGE SCALE GENOMIC DNA]</scope>
    <source>
        <strain evidence="3 4">DSM 7487</strain>
    </source>
</reference>